<evidence type="ECO:0000313" key="3">
    <source>
        <dbReference type="Proteomes" id="UP000823941"/>
    </source>
</evidence>
<dbReference type="SUPFAM" id="SSF56672">
    <property type="entry name" value="DNA/RNA polymerases"/>
    <property type="match status" value="1"/>
</dbReference>
<feature type="domain" description="Reverse transcriptase" evidence="1">
    <location>
        <begin position="121"/>
        <end position="395"/>
    </location>
</feature>
<name>A0ABQ7QFY0_PLUXY</name>
<dbReference type="PANTHER" id="PTHR47027:SF20">
    <property type="entry name" value="REVERSE TRANSCRIPTASE-LIKE PROTEIN WITH RNA-DIRECTED DNA POLYMERASE DOMAIN"/>
    <property type="match status" value="1"/>
</dbReference>
<evidence type="ECO:0000259" key="1">
    <source>
        <dbReference type="PROSITE" id="PS50878"/>
    </source>
</evidence>
<dbReference type="PROSITE" id="PS50878">
    <property type="entry name" value="RT_POL"/>
    <property type="match status" value="1"/>
</dbReference>
<dbReference type="InterPro" id="IPR043502">
    <property type="entry name" value="DNA/RNA_pol_sf"/>
</dbReference>
<dbReference type="EMBL" id="JAHIBW010000015">
    <property type="protein sequence ID" value="KAG7303965.1"/>
    <property type="molecule type" value="Genomic_DNA"/>
</dbReference>
<dbReference type="Proteomes" id="UP000823941">
    <property type="component" value="Chromosome 15"/>
</dbReference>
<organism evidence="2 3">
    <name type="scientific">Plutella xylostella</name>
    <name type="common">Diamondback moth</name>
    <name type="synonym">Plutella maculipennis</name>
    <dbReference type="NCBI Taxonomy" id="51655"/>
    <lineage>
        <taxon>Eukaryota</taxon>
        <taxon>Metazoa</taxon>
        <taxon>Ecdysozoa</taxon>
        <taxon>Arthropoda</taxon>
        <taxon>Hexapoda</taxon>
        <taxon>Insecta</taxon>
        <taxon>Pterygota</taxon>
        <taxon>Neoptera</taxon>
        <taxon>Endopterygota</taxon>
        <taxon>Lepidoptera</taxon>
        <taxon>Glossata</taxon>
        <taxon>Ditrysia</taxon>
        <taxon>Yponomeutoidea</taxon>
        <taxon>Plutellidae</taxon>
        <taxon>Plutella</taxon>
    </lineage>
</organism>
<sequence>MDIIASHHKNKNFSQFWKETKKLSPRAGLPVSVEGVSETTEIANLFMEHFKVKSSRGQGDTLRMHTADSVIAPVTVNAKEVRNIIVRMTRGKSPGHDGLSIEHLLYAGVHLPRVLALLYSLCIRHSYLPEGLMKTIVVPIIKDKRGDPSDKNNYRPISLATIMAKVLDSVLDSHLCKHMCLHDGQFGFRPGLSTESAILCLKHTAQYYVDRGTPVYACFLDLSKAFDLVSYDLLWDKLSGETNLPSELVAILGYWYRHQQNNVRWAGSLSDTYGLDCGVRQGGLTSPKLFNLYVNRLVGELSGAGVGCSIDGNFVNNISYADDMVLLSPSISALRKLIGICESYAVAHGLRYNVKKSELLVFKAGRRSCNNIPPVTLCGAPLNRVNKFKYLGHWVTEDLTDDLDIERERRALAARCNMLARRFARCSKEVRVSLFKAYCQTFYTCSLWVKYTQKAYSALRVQYNNAFRVLLGLPRYCSASGMFADARTDGFHAIMRKRAASLMRRIRGSSCRALKVISERVDGPVLCHWVKIHSPKNPNVFCK</sequence>
<dbReference type="InterPro" id="IPR000477">
    <property type="entry name" value="RT_dom"/>
</dbReference>
<keyword evidence="3" id="KW-1185">Reference proteome</keyword>
<dbReference type="PANTHER" id="PTHR47027">
    <property type="entry name" value="REVERSE TRANSCRIPTASE DOMAIN-CONTAINING PROTEIN"/>
    <property type="match status" value="1"/>
</dbReference>
<proteinExistence type="predicted"/>
<accession>A0ABQ7QFY0</accession>
<reference evidence="2 3" key="1">
    <citation type="submission" date="2021-06" db="EMBL/GenBank/DDBJ databases">
        <title>A haploid diamondback moth (Plutella xylostella L.) genome assembly resolves 31 chromosomes and identifies a diamide resistance mutation.</title>
        <authorList>
            <person name="Ward C.M."/>
            <person name="Perry K.D."/>
            <person name="Baker G."/>
            <person name="Powis K."/>
            <person name="Heckel D.G."/>
            <person name="Baxter S.W."/>
        </authorList>
    </citation>
    <scope>NUCLEOTIDE SEQUENCE [LARGE SCALE GENOMIC DNA]</scope>
    <source>
        <strain evidence="2 3">LV</strain>
        <tissue evidence="2">Single pupa</tissue>
    </source>
</reference>
<evidence type="ECO:0000313" key="2">
    <source>
        <dbReference type="EMBL" id="KAG7303965.1"/>
    </source>
</evidence>
<gene>
    <name evidence="2" type="ORF">JYU34_010883</name>
</gene>
<dbReference type="Pfam" id="PF00078">
    <property type="entry name" value="RVT_1"/>
    <property type="match status" value="1"/>
</dbReference>
<protein>
    <recommendedName>
        <fullName evidence="1">Reverse transcriptase domain-containing protein</fullName>
    </recommendedName>
</protein>
<dbReference type="CDD" id="cd01650">
    <property type="entry name" value="RT_nLTR_like"/>
    <property type="match status" value="1"/>
</dbReference>
<comment type="caution">
    <text evidence="2">The sequence shown here is derived from an EMBL/GenBank/DDBJ whole genome shotgun (WGS) entry which is preliminary data.</text>
</comment>